<dbReference type="InterPro" id="IPR009297">
    <property type="entry name" value="DUF952"/>
</dbReference>
<sequence>MILHIMNTVAWKNAVVAGEYAPASLAKDGFIHCSTPEQLLGVANTFYRDQKGLFVLYIDESKVISEVVYEDLYETGKLYPHIYGPLNLDAVVRIVEYNPDEEGSAGTEHISH</sequence>
<dbReference type="PANTHER" id="PTHR34129">
    <property type="entry name" value="BLR1139 PROTEIN"/>
    <property type="match status" value="1"/>
</dbReference>
<proteinExistence type="predicted"/>
<evidence type="ECO:0000313" key="1">
    <source>
        <dbReference type="EMBL" id="NMO98200.1"/>
    </source>
</evidence>
<comment type="caution">
    <text evidence="1">The sequence shown here is derived from an EMBL/GenBank/DDBJ whole genome shotgun (WGS) entry which is preliminary data.</text>
</comment>
<evidence type="ECO:0000313" key="2">
    <source>
        <dbReference type="Proteomes" id="UP000565468"/>
    </source>
</evidence>
<dbReference type="AlphaFoldDB" id="A0A848MDH3"/>
<dbReference type="Gene3D" id="3.20.170.20">
    <property type="entry name" value="Protein of unknown function DUF952"/>
    <property type="match status" value="1"/>
</dbReference>
<dbReference type="SUPFAM" id="SSF56399">
    <property type="entry name" value="ADP-ribosylation"/>
    <property type="match status" value="1"/>
</dbReference>
<name>A0A848MDH3_PAELE</name>
<dbReference type="EMBL" id="JABBPN010000033">
    <property type="protein sequence ID" value="NMO98200.1"/>
    <property type="molecule type" value="Genomic_DNA"/>
</dbReference>
<keyword evidence="2" id="KW-1185">Reference proteome</keyword>
<gene>
    <name evidence="1" type="ORF">HII30_20835</name>
</gene>
<organism evidence="1 2">
    <name type="scientific">Paenibacillus lemnae</name>
    <dbReference type="NCBI Taxonomy" id="1330551"/>
    <lineage>
        <taxon>Bacteria</taxon>
        <taxon>Bacillati</taxon>
        <taxon>Bacillota</taxon>
        <taxon>Bacilli</taxon>
        <taxon>Bacillales</taxon>
        <taxon>Paenibacillaceae</taxon>
        <taxon>Paenibacillus</taxon>
    </lineage>
</organism>
<reference evidence="1 2" key="1">
    <citation type="submission" date="2020-04" db="EMBL/GenBank/DDBJ databases">
        <title>Paenibacillus algicola sp. nov., a novel marine bacterium producing alginate lyase.</title>
        <authorList>
            <person name="Huang H."/>
        </authorList>
    </citation>
    <scope>NUCLEOTIDE SEQUENCE [LARGE SCALE GENOMIC DNA]</scope>
    <source>
        <strain evidence="1 2">L7-75</strain>
    </source>
</reference>
<protein>
    <submittedName>
        <fullName evidence="1">DUF952 domain-containing protein</fullName>
    </submittedName>
</protein>
<dbReference type="Proteomes" id="UP000565468">
    <property type="component" value="Unassembled WGS sequence"/>
</dbReference>
<accession>A0A848MDH3</accession>
<dbReference type="Pfam" id="PF06108">
    <property type="entry name" value="DUF952"/>
    <property type="match status" value="1"/>
</dbReference>
<dbReference type="RefSeq" id="WP_169506973.1">
    <property type="nucleotide sequence ID" value="NZ_JABBPN010000033.1"/>
</dbReference>
<dbReference type="PANTHER" id="PTHR34129:SF1">
    <property type="entry name" value="DUF952 DOMAIN-CONTAINING PROTEIN"/>
    <property type="match status" value="1"/>
</dbReference>